<protein>
    <recommendedName>
        <fullName evidence="3">Phasin family protein</fullName>
    </recommendedName>
</protein>
<evidence type="ECO:0008006" key="3">
    <source>
        <dbReference type="Google" id="ProtNLM"/>
    </source>
</evidence>
<dbReference type="AlphaFoldDB" id="A0A7X1B1Z3"/>
<keyword evidence="2" id="KW-1185">Reference proteome</keyword>
<dbReference type="PANTHER" id="PTHR38664">
    <property type="entry name" value="SLR0058 PROTEIN"/>
    <property type="match status" value="1"/>
</dbReference>
<dbReference type="InterPro" id="IPR008769">
    <property type="entry name" value="PhaF_PhaI"/>
</dbReference>
<name>A0A7X1B1Z3_9BACT</name>
<sequence>MFDLVKKAMFAGVGAAVITKDKVEKNLQEMVDKGKMTADEAKDLSSKIIEAGEKETEQARNEATRLFTDMLNRAQVVTQDQIESLEKRVRDLEGRWHREFPNDGES</sequence>
<reference evidence="1 2" key="1">
    <citation type="submission" date="2020-07" db="EMBL/GenBank/DDBJ databases">
        <authorList>
            <person name="Feng X."/>
        </authorList>
    </citation>
    <scope>NUCLEOTIDE SEQUENCE [LARGE SCALE GENOMIC DNA]</scope>
    <source>
        <strain evidence="1 2">JCM14086</strain>
    </source>
</reference>
<dbReference type="Proteomes" id="UP000525652">
    <property type="component" value="Unassembled WGS sequence"/>
</dbReference>
<evidence type="ECO:0000313" key="1">
    <source>
        <dbReference type="EMBL" id="MBC2604151.1"/>
    </source>
</evidence>
<dbReference type="RefSeq" id="WP_185694766.1">
    <property type="nucleotide sequence ID" value="NZ_JACHVA010000139.1"/>
</dbReference>
<dbReference type="PANTHER" id="PTHR38664:SF1">
    <property type="entry name" value="SLR0058 PROTEIN"/>
    <property type="match status" value="1"/>
</dbReference>
<proteinExistence type="predicted"/>
<organism evidence="1 2">
    <name type="scientific">Puniceicoccus vermicola</name>
    <dbReference type="NCBI Taxonomy" id="388746"/>
    <lineage>
        <taxon>Bacteria</taxon>
        <taxon>Pseudomonadati</taxon>
        <taxon>Verrucomicrobiota</taxon>
        <taxon>Opitutia</taxon>
        <taxon>Puniceicoccales</taxon>
        <taxon>Puniceicoccaceae</taxon>
        <taxon>Puniceicoccus</taxon>
    </lineage>
</organism>
<dbReference type="EMBL" id="JACHVA010000139">
    <property type="protein sequence ID" value="MBC2604151.1"/>
    <property type="molecule type" value="Genomic_DNA"/>
</dbReference>
<evidence type="ECO:0000313" key="2">
    <source>
        <dbReference type="Proteomes" id="UP000525652"/>
    </source>
</evidence>
<gene>
    <name evidence="1" type="ORF">H5P30_20400</name>
</gene>
<comment type="caution">
    <text evidence="1">The sequence shown here is derived from an EMBL/GenBank/DDBJ whole genome shotgun (WGS) entry which is preliminary data.</text>
</comment>
<accession>A0A7X1B1Z3</accession>